<gene>
    <name evidence="1" type="ORF">AMTR_s00104p00134230</name>
</gene>
<name>W1NYD0_AMBTC</name>
<dbReference type="AlphaFoldDB" id="W1NYD0"/>
<reference evidence="2" key="1">
    <citation type="journal article" date="2013" name="Science">
        <title>The Amborella genome and the evolution of flowering plants.</title>
        <authorList>
            <consortium name="Amborella Genome Project"/>
        </authorList>
    </citation>
    <scope>NUCLEOTIDE SEQUENCE [LARGE SCALE GENOMIC DNA]</scope>
</reference>
<evidence type="ECO:0000313" key="1">
    <source>
        <dbReference type="EMBL" id="ERN00389.1"/>
    </source>
</evidence>
<dbReference type="HOGENOM" id="CLU_101934_0_1_1"/>
<keyword evidence="2" id="KW-1185">Reference proteome</keyword>
<dbReference type="Proteomes" id="UP000017836">
    <property type="component" value="Unassembled WGS sequence"/>
</dbReference>
<proteinExistence type="predicted"/>
<protein>
    <submittedName>
        <fullName evidence="1">Uncharacterized protein</fullName>
    </submittedName>
</protein>
<dbReference type="Gramene" id="ERN00389">
    <property type="protein sequence ID" value="ERN00389"/>
    <property type="gene ID" value="AMTR_s00104p00134230"/>
</dbReference>
<evidence type="ECO:0000313" key="2">
    <source>
        <dbReference type="Proteomes" id="UP000017836"/>
    </source>
</evidence>
<dbReference type="EMBL" id="KI394907">
    <property type="protein sequence ID" value="ERN00389.1"/>
    <property type="molecule type" value="Genomic_DNA"/>
</dbReference>
<sequence length="134" mass="15265">MPIRYTDPGLPSNMIRSEDDDDIVNIMEESFPIAIYISNKPIESNCIEYRLSTMPDIGPSDCTEYRPPTMPDNNPSRLVITSRPEQVGHSECADGIGVQDEHESEIERHLDNVNQIESPLRINRYEVVFKDGQD</sequence>
<organism evidence="1 2">
    <name type="scientific">Amborella trichopoda</name>
    <dbReference type="NCBI Taxonomy" id="13333"/>
    <lineage>
        <taxon>Eukaryota</taxon>
        <taxon>Viridiplantae</taxon>
        <taxon>Streptophyta</taxon>
        <taxon>Embryophyta</taxon>
        <taxon>Tracheophyta</taxon>
        <taxon>Spermatophyta</taxon>
        <taxon>Magnoliopsida</taxon>
        <taxon>Amborellales</taxon>
        <taxon>Amborellaceae</taxon>
        <taxon>Amborella</taxon>
    </lineage>
</organism>
<accession>W1NYD0</accession>